<evidence type="ECO:0000313" key="2">
    <source>
        <dbReference type="Proteomes" id="UP000286287"/>
    </source>
</evidence>
<name>A0A418VC74_9DEIO</name>
<dbReference type="GO" id="GO:0051301">
    <property type="term" value="P:cell division"/>
    <property type="evidence" value="ECO:0007669"/>
    <property type="project" value="UniProtKB-KW"/>
</dbReference>
<comment type="caution">
    <text evidence="1">The sequence shown here is derived from an EMBL/GenBank/DDBJ whole genome shotgun (WGS) entry which is preliminary data.</text>
</comment>
<organism evidence="1 2">
    <name type="scientific">Deinococcus cavernae</name>
    <dbReference type="NCBI Taxonomy" id="2320857"/>
    <lineage>
        <taxon>Bacteria</taxon>
        <taxon>Thermotogati</taxon>
        <taxon>Deinococcota</taxon>
        <taxon>Deinococci</taxon>
        <taxon>Deinococcales</taxon>
        <taxon>Deinococcaceae</taxon>
        <taxon>Deinococcus</taxon>
    </lineage>
</organism>
<reference evidence="1 2" key="1">
    <citation type="submission" date="2018-09" db="EMBL/GenBank/DDBJ databases">
        <authorList>
            <person name="Zhu H."/>
        </authorList>
    </citation>
    <scope>NUCLEOTIDE SEQUENCE [LARGE SCALE GENOMIC DNA]</scope>
    <source>
        <strain evidence="1 2">K2S05-167</strain>
    </source>
</reference>
<dbReference type="OrthoDB" id="69332at2"/>
<protein>
    <submittedName>
        <fullName evidence="1">Cell division protein FtsB</fullName>
    </submittedName>
</protein>
<accession>A0A418VC74</accession>
<keyword evidence="2" id="KW-1185">Reference proteome</keyword>
<proteinExistence type="predicted"/>
<keyword evidence="1" id="KW-0131">Cell cycle</keyword>
<gene>
    <name evidence="1" type="ORF">D3875_13260</name>
</gene>
<dbReference type="Proteomes" id="UP000286287">
    <property type="component" value="Unassembled WGS sequence"/>
</dbReference>
<sequence>MTLMIASVLLGLGIVQLTFHLGHTVYRSFTWLQDTRQTSARVQALQRDVNMLHDAEKAASDPAYLEQLARCQGFVGQKEQVIVAPNAPTTPSENCQVIRLP</sequence>
<dbReference type="AlphaFoldDB" id="A0A418VC74"/>
<dbReference type="EMBL" id="QYUJ01000014">
    <property type="protein sequence ID" value="RJF73743.1"/>
    <property type="molecule type" value="Genomic_DNA"/>
</dbReference>
<evidence type="ECO:0000313" key="1">
    <source>
        <dbReference type="EMBL" id="RJF73743.1"/>
    </source>
</evidence>
<keyword evidence="1" id="KW-0132">Cell division</keyword>